<evidence type="ECO:0000313" key="3">
    <source>
        <dbReference type="Proteomes" id="UP000259030"/>
    </source>
</evidence>
<dbReference type="PROSITE" id="PS51257">
    <property type="entry name" value="PROKAR_LIPOPROTEIN"/>
    <property type="match status" value="1"/>
</dbReference>
<name>A0A221SW76_9DEIO</name>
<reference evidence="2 3" key="1">
    <citation type="submission" date="2017-05" db="EMBL/GenBank/DDBJ databases">
        <title>The complete genome sequence of Deinococcus ficus isolated from the rhizosphere of the Ficus religiosa L. in Taiwan.</title>
        <authorList>
            <person name="Wu K.-M."/>
            <person name="Liao T.-L."/>
            <person name="Liu Y.-M."/>
            <person name="Young C.-C."/>
            <person name="Tsai S.-F."/>
        </authorList>
    </citation>
    <scope>NUCLEOTIDE SEQUENCE [LARGE SCALE GENOMIC DNA]</scope>
    <source>
        <strain evidence="2 3">CC-FR2-10</strain>
    </source>
</reference>
<dbReference type="STRING" id="317577.GCA_000419625_02371"/>
<dbReference type="AlphaFoldDB" id="A0A221SW76"/>
<accession>A0A221SW76</accession>
<dbReference type="Proteomes" id="UP000259030">
    <property type="component" value="Chromosome"/>
</dbReference>
<protein>
    <submittedName>
        <fullName evidence="2">Uncharacterized protein</fullName>
    </submittedName>
</protein>
<sequence>MTRSRSLPIALALTLLLASCGAPTPGPAGPDLPVPDLAQVDTRAADLAARFGTGQPSSAQLQEVLAASGIAVRGLDGRVIQPAQQPAQGVAVAELDPDALAFAQARGGTVTLADLADTLRVLYPNADASRIAELLREDLRLETDSVQPTTRFWARFVTASGPAGQPGLLSDTPADQVPLSAVQHTLIMLRLVGGSARQAQLYGAVLPTPATLPAGAGVRAQGLVPAATANCTFGGTEGTIMDAAALAMTSGLNQLLAYLDSVSSTPGESAADRAAGWLGTANLITSYTKFLLTFASFQMDLTVDNPTVQRTRSATQNGEGVHQASVRVHYDLNTGVQYLNCFRLAFNAAGIDFSTPNAGAVEGSDVRWRVFAAQGQDSYTQRHTNILSALQGEEVMHDKTGADGVADLRFEGVRQKRDLGDDVTPVLKEGSVTAITSIKSSSLAADLVDALGTAAGGVGGLITMPQELLYRMWPISATAPLTVRDWKLHCEGQAGDTCWIGTVKVLDQGRMSVPVYGTVTGGVVGSQDSVLIRDAVYTVNGHESSSATFARLTTQAEYRGQHDYSSTYNETFDVECIGFTRSQTMRSDSTAVTNVEKIGTSNIDIEFTPGAGYTLEIGDPRSLKLVSGMQKTTSYSLQKGGCNDYHDSEYSTSDEHKAQLGWFAVQETGTAVEEDGVTHLTGGRSFILPGNAYGLEPVQRTIEWDLTRIVAD</sequence>
<dbReference type="KEGG" id="dfc:DFI_07735"/>
<dbReference type="RefSeq" id="WP_027461661.1">
    <property type="nucleotide sequence ID" value="NZ_CP021081.1"/>
</dbReference>
<dbReference type="EMBL" id="CP021081">
    <property type="protein sequence ID" value="ASN80902.1"/>
    <property type="molecule type" value="Genomic_DNA"/>
</dbReference>
<gene>
    <name evidence="2" type="ORF">DFI_07735</name>
</gene>
<evidence type="ECO:0000256" key="1">
    <source>
        <dbReference type="SAM" id="SignalP"/>
    </source>
</evidence>
<organism evidence="2 3">
    <name type="scientific">Deinococcus ficus</name>
    <dbReference type="NCBI Taxonomy" id="317577"/>
    <lineage>
        <taxon>Bacteria</taxon>
        <taxon>Thermotogati</taxon>
        <taxon>Deinococcota</taxon>
        <taxon>Deinococci</taxon>
        <taxon>Deinococcales</taxon>
        <taxon>Deinococcaceae</taxon>
        <taxon>Deinococcus</taxon>
    </lineage>
</organism>
<evidence type="ECO:0000313" key="2">
    <source>
        <dbReference type="EMBL" id="ASN80902.1"/>
    </source>
</evidence>
<feature type="signal peptide" evidence="1">
    <location>
        <begin position="1"/>
        <end position="28"/>
    </location>
</feature>
<feature type="chain" id="PRO_5011315273" evidence="1">
    <location>
        <begin position="29"/>
        <end position="712"/>
    </location>
</feature>
<proteinExistence type="predicted"/>
<keyword evidence="1" id="KW-0732">Signal</keyword>
<keyword evidence="3" id="KW-1185">Reference proteome</keyword>